<keyword evidence="5" id="KW-0028">Amino-acid biosynthesis</keyword>
<dbReference type="GO" id="GO:0005829">
    <property type="term" value="C:cytosol"/>
    <property type="evidence" value="ECO:0007669"/>
    <property type="project" value="TreeGrafter"/>
</dbReference>
<evidence type="ECO:0000313" key="9">
    <source>
        <dbReference type="EMBL" id="TQM75895.1"/>
    </source>
</evidence>
<sequence>MEQNGHPVAGDAPALRSDLPVGTPRWATRRAQWFALGLTDADLAKPKIAVVNSSSGLAPCFSHLDPIAAEVKRSIEAAGGVAFEIRTVAPTDFLMSRGGSGGYVLSGRDLLAADIEAVVEGAQLDGMVCLASCDKTTPGQLMAAARIDVPTLVLPCGYQSSGHLDNGEHVDIEEVFLKSNHLKFGGVTVEDLCRMSERAITSPGVCSGMGTANSMHIVAEALGMTLPGTTPVRANSEPMWRAVRASGETIVNAVLAGRRPRTILTPDAFANAVMTALAISGSINTVKHLQAIAREAGLDLDVYALFEHYADTIRPLAAVRPNGPDTIERFEDAGGALAVLKQLGDAVIGSAVTITGETMAERVARAEVRDATVIRPRSNPYCDHPTIVVVRGTLAPGAGIVKLSADEDRPMTFEGPARVFDDAPSAIAAIESGGVRPGDVIVLRGLGPVGNPGMGMASQPVFALDGAGLTGKVAVITDGQLSGLVNKGIVVGEVSPEGALPGPLGVVADGDRIAIDLRARRVDLLVDEAELERRIREREPHRTPGDSSSWLSVYARSVEPLPRGATLRGNALPTA</sequence>
<dbReference type="GO" id="GO:0051537">
    <property type="term" value="F:2 iron, 2 sulfur cluster binding"/>
    <property type="evidence" value="ECO:0007669"/>
    <property type="project" value="UniProtKB-KW"/>
</dbReference>
<evidence type="ECO:0000256" key="6">
    <source>
        <dbReference type="SAM" id="MobiDB-lite"/>
    </source>
</evidence>
<feature type="region of interest" description="Disordered" evidence="6">
    <location>
        <begin position="1"/>
        <end position="21"/>
    </location>
</feature>
<evidence type="ECO:0000259" key="7">
    <source>
        <dbReference type="Pfam" id="PF00920"/>
    </source>
</evidence>
<dbReference type="OrthoDB" id="4744252at2"/>
<evidence type="ECO:0000256" key="5">
    <source>
        <dbReference type="ARBA" id="ARBA00023304"/>
    </source>
</evidence>
<dbReference type="GO" id="GO:0016836">
    <property type="term" value="F:hydro-lyase activity"/>
    <property type="evidence" value="ECO:0007669"/>
    <property type="project" value="TreeGrafter"/>
</dbReference>
<keyword evidence="5" id="KW-0100">Branched-chain amino acid biosynthesis</keyword>
<dbReference type="EMBL" id="VFPQ01000001">
    <property type="protein sequence ID" value="TQM75895.1"/>
    <property type="molecule type" value="Genomic_DNA"/>
</dbReference>
<comment type="similarity">
    <text evidence="1">Belongs to the IlvD/Edd family.</text>
</comment>
<comment type="caution">
    <text evidence="9">The sequence shown here is derived from an EMBL/GenBank/DDBJ whole genome shotgun (WGS) entry which is preliminary data.</text>
</comment>
<dbReference type="InterPro" id="IPR056740">
    <property type="entry name" value="ILV_EDD_C"/>
</dbReference>
<dbReference type="Pfam" id="PF24877">
    <property type="entry name" value="ILV_EDD_C"/>
    <property type="match status" value="1"/>
</dbReference>
<keyword evidence="2" id="KW-0001">2Fe-2S</keyword>
<feature type="domain" description="Dihydroxy-acid/6-phosphogluconate dehydratase C-terminal" evidence="8">
    <location>
        <begin position="373"/>
        <end position="565"/>
    </location>
</feature>
<keyword evidence="10" id="KW-1185">Reference proteome</keyword>
<dbReference type="AlphaFoldDB" id="A0A543IZ88"/>
<evidence type="ECO:0000256" key="3">
    <source>
        <dbReference type="ARBA" id="ARBA00023014"/>
    </source>
</evidence>
<feature type="domain" description="Dihydroxy-acid/6-phosphogluconate dehydratase N-terminal" evidence="7">
    <location>
        <begin position="45"/>
        <end position="361"/>
    </location>
</feature>
<keyword evidence="2" id="KW-0479">Metal-binding</keyword>
<dbReference type="Pfam" id="PF00920">
    <property type="entry name" value="ILVD_EDD_N"/>
    <property type="match status" value="1"/>
</dbReference>
<dbReference type="PANTHER" id="PTHR43661">
    <property type="entry name" value="D-XYLONATE DEHYDRATASE"/>
    <property type="match status" value="1"/>
</dbReference>
<dbReference type="InterPro" id="IPR037237">
    <property type="entry name" value="IlvD/EDD_N"/>
</dbReference>
<evidence type="ECO:0000256" key="4">
    <source>
        <dbReference type="ARBA" id="ARBA00023239"/>
    </source>
</evidence>
<dbReference type="PANTHER" id="PTHR43661:SF3">
    <property type="entry name" value="D-XYLONATE DEHYDRATASE YAGF-RELATED"/>
    <property type="match status" value="1"/>
</dbReference>
<evidence type="ECO:0000259" key="8">
    <source>
        <dbReference type="Pfam" id="PF24877"/>
    </source>
</evidence>
<dbReference type="InterPro" id="IPR042096">
    <property type="entry name" value="Dihydro-acid_dehy_C"/>
</dbReference>
<protein>
    <submittedName>
        <fullName evidence="9">Dihydroxy-acid dehydratase</fullName>
    </submittedName>
</protein>
<proteinExistence type="inferred from homology"/>
<name>A0A543IZ88_9ACTN</name>
<accession>A0A543IZ88</accession>
<dbReference type="SUPFAM" id="SSF52016">
    <property type="entry name" value="LeuD/IlvD-like"/>
    <property type="match status" value="1"/>
</dbReference>
<organism evidence="9 10">
    <name type="scientific">Thermopolyspora flexuosa</name>
    <dbReference type="NCBI Taxonomy" id="103836"/>
    <lineage>
        <taxon>Bacteria</taxon>
        <taxon>Bacillati</taxon>
        <taxon>Actinomycetota</taxon>
        <taxon>Actinomycetes</taxon>
        <taxon>Streptosporangiales</taxon>
        <taxon>Streptosporangiaceae</taxon>
        <taxon>Thermopolyspora</taxon>
    </lineage>
</organism>
<gene>
    <name evidence="9" type="ORF">FHX40_2617</name>
</gene>
<dbReference type="PROSITE" id="PS00886">
    <property type="entry name" value="ILVD_EDD_1"/>
    <property type="match status" value="1"/>
</dbReference>
<dbReference type="Gene3D" id="3.50.30.80">
    <property type="entry name" value="IlvD/EDD C-terminal domain-like"/>
    <property type="match status" value="1"/>
</dbReference>
<keyword evidence="3" id="KW-0411">Iron-sulfur</keyword>
<evidence type="ECO:0000256" key="1">
    <source>
        <dbReference type="ARBA" id="ARBA00006486"/>
    </source>
</evidence>
<dbReference type="InterPro" id="IPR000581">
    <property type="entry name" value="ILV_EDD_N"/>
</dbReference>
<evidence type="ECO:0000313" key="10">
    <source>
        <dbReference type="Proteomes" id="UP000319213"/>
    </source>
</evidence>
<dbReference type="GO" id="GO:0009082">
    <property type="term" value="P:branched-chain amino acid biosynthetic process"/>
    <property type="evidence" value="ECO:0007669"/>
    <property type="project" value="UniProtKB-KW"/>
</dbReference>
<reference evidence="9 10" key="1">
    <citation type="submission" date="2019-06" db="EMBL/GenBank/DDBJ databases">
        <title>Sequencing the genomes of 1000 actinobacteria strains.</title>
        <authorList>
            <person name="Klenk H.-P."/>
        </authorList>
    </citation>
    <scope>NUCLEOTIDE SEQUENCE [LARGE SCALE GENOMIC DNA]</scope>
    <source>
        <strain evidence="9 10">DSM 43186</strain>
    </source>
</reference>
<keyword evidence="2" id="KW-0408">Iron</keyword>
<dbReference type="Proteomes" id="UP000319213">
    <property type="component" value="Unassembled WGS sequence"/>
</dbReference>
<dbReference type="RefSeq" id="WP_142259841.1">
    <property type="nucleotide sequence ID" value="NZ_BMPV01000001.1"/>
</dbReference>
<evidence type="ECO:0000256" key="2">
    <source>
        <dbReference type="ARBA" id="ARBA00022714"/>
    </source>
</evidence>
<keyword evidence="4" id="KW-0456">Lyase</keyword>
<dbReference type="InterPro" id="IPR020558">
    <property type="entry name" value="DiOHA_6PGluconate_deHydtase_CS"/>
</dbReference>
<dbReference type="SUPFAM" id="SSF143975">
    <property type="entry name" value="IlvD/EDD N-terminal domain-like"/>
    <property type="match status" value="1"/>
</dbReference>